<dbReference type="EMBL" id="JAEPQZ010000012">
    <property type="protein sequence ID" value="KAG2174766.1"/>
    <property type="molecule type" value="Genomic_DNA"/>
</dbReference>
<dbReference type="AlphaFoldDB" id="A0A8H7PK89"/>
<comment type="caution">
    <text evidence="2">The sequence shown here is derived from an EMBL/GenBank/DDBJ whole genome shotgun (WGS) entry which is preliminary data.</text>
</comment>
<name>A0A8H7PK89_MORIS</name>
<evidence type="ECO:0000256" key="1">
    <source>
        <dbReference type="SAM" id="SignalP"/>
    </source>
</evidence>
<feature type="signal peptide" evidence="1">
    <location>
        <begin position="1"/>
        <end position="23"/>
    </location>
</feature>
<protein>
    <submittedName>
        <fullName evidence="2">Uncharacterized protein</fullName>
    </submittedName>
</protein>
<dbReference type="Proteomes" id="UP000654370">
    <property type="component" value="Unassembled WGS sequence"/>
</dbReference>
<evidence type="ECO:0000313" key="3">
    <source>
        <dbReference type="Proteomes" id="UP000654370"/>
    </source>
</evidence>
<reference evidence="2" key="1">
    <citation type="submission" date="2020-12" db="EMBL/GenBank/DDBJ databases">
        <title>Metabolic potential, ecology and presence of endohyphal bacteria is reflected in genomic diversity of Mucoromycotina.</title>
        <authorList>
            <person name="Muszewska A."/>
            <person name="Okrasinska A."/>
            <person name="Steczkiewicz K."/>
            <person name="Drgas O."/>
            <person name="Orlowska M."/>
            <person name="Perlinska-Lenart U."/>
            <person name="Aleksandrzak-Piekarczyk T."/>
            <person name="Szatraj K."/>
            <person name="Zielenkiewicz U."/>
            <person name="Pilsyk S."/>
            <person name="Malc E."/>
            <person name="Mieczkowski P."/>
            <person name="Kruszewska J.S."/>
            <person name="Biernat P."/>
            <person name="Pawlowska J."/>
        </authorList>
    </citation>
    <scope>NUCLEOTIDE SEQUENCE</scope>
    <source>
        <strain evidence="2">WA0000067209</strain>
    </source>
</reference>
<sequence>MRLEKKIFFILIILVSAISVAFGDTNSQLLYTPAKPKAEFNQYARTLNGRRLTTFEHLPADAKEGAAAPFIIRFSDTHGSTCSTMGTVNNPLTTLDIQLLVCGYLFSLSFLRSWEIIIKEHSC</sequence>
<proteinExistence type="predicted"/>
<accession>A0A8H7PK89</accession>
<feature type="chain" id="PRO_5034852636" evidence="1">
    <location>
        <begin position="24"/>
        <end position="123"/>
    </location>
</feature>
<gene>
    <name evidence="2" type="ORF">INT43_005824</name>
</gene>
<keyword evidence="1" id="KW-0732">Signal</keyword>
<keyword evidence="3" id="KW-1185">Reference proteome</keyword>
<evidence type="ECO:0000313" key="2">
    <source>
        <dbReference type="EMBL" id="KAG2174766.1"/>
    </source>
</evidence>
<organism evidence="2 3">
    <name type="scientific">Mortierella isabellina</name>
    <name type="common">Filamentous fungus</name>
    <name type="synonym">Umbelopsis isabellina</name>
    <dbReference type="NCBI Taxonomy" id="91625"/>
    <lineage>
        <taxon>Eukaryota</taxon>
        <taxon>Fungi</taxon>
        <taxon>Fungi incertae sedis</taxon>
        <taxon>Mucoromycota</taxon>
        <taxon>Mucoromycotina</taxon>
        <taxon>Umbelopsidomycetes</taxon>
        <taxon>Umbelopsidales</taxon>
        <taxon>Umbelopsidaceae</taxon>
        <taxon>Umbelopsis</taxon>
    </lineage>
</organism>
<dbReference type="OrthoDB" id="2130735at2759"/>